<dbReference type="OrthoDB" id="3684592at2"/>
<sequence length="257" mass="27389">MTVFVGGVSELFQRDLDLGRLAVEQLRTEDLGAGVTVEDLHYGAVAVAQQLADEGPDLLVLVAATRRGRPPGTVQRRRIDPPHLSTEELQAAVGDAVVGYVHVDLVVDVAAGFGVLPPRTVAVEVEPEEVGPGEGLSASASAGLRTALTLVRDEVRRAPLLQLVGELRPLLDGDRLEDSDALRVLRALLDELEVLDRDGRWGAAFALCDRLRLAIAGGSASAGMDHRDWGLWWALIEGLDRLQAIEGASPASEGPPR</sequence>
<dbReference type="Proteomes" id="UP000198403">
    <property type="component" value="Unassembled WGS sequence"/>
</dbReference>
<organism evidence="1 2">
    <name type="scientific">Blastococcus mobilis</name>
    <dbReference type="NCBI Taxonomy" id="1938746"/>
    <lineage>
        <taxon>Bacteria</taxon>
        <taxon>Bacillati</taxon>
        <taxon>Actinomycetota</taxon>
        <taxon>Actinomycetes</taxon>
        <taxon>Geodermatophilales</taxon>
        <taxon>Geodermatophilaceae</taxon>
        <taxon>Blastococcus</taxon>
    </lineage>
</organism>
<dbReference type="SUPFAM" id="SSF53163">
    <property type="entry name" value="HybD-like"/>
    <property type="match status" value="1"/>
</dbReference>
<name>A0A238ZF11_9ACTN</name>
<evidence type="ECO:0008006" key="3">
    <source>
        <dbReference type="Google" id="ProtNLM"/>
    </source>
</evidence>
<keyword evidence="2" id="KW-1185">Reference proteome</keyword>
<reference evidence="1 2" key="1">
    <citation type="submission" date="2017-06" db="EMBL/GenBank/DDBJ databases">
        <authorList>
            <person name="Kim H.J."/>
            <person name="Triplett B.A."/>
        </authorList>
    </citation>
    <scope>NUCLEOTIDE SEQUENCE [LARGE SCALE GENOMIC DNA]</scope>
    <source>
        <strain evidence="1 2">DSM 44272</strain>
    </source>
</reference>
<accession>A0A238ZF11</accession>
<evidence type="ECO:0000313" key="1">
    <source>
        <dbReference type="EMBL" id="SNR81870.1"/>
    </source>
</evidence>
<protein>
    <recommendedName>
        <fullName evidence="3">Hydrogenase maturation protease</fullName>
    </recommendedName>
</protein>
<evidence type="ECO:0000313" key="2">
    <source>
        <dbReference type="Proteomes" id="UP000198403"/>
    </source>
</evidence>
<dbReference type="EMBL" id="FZNO01000028">
    <property type="protein sequence ID" value="SNR81870.1"/>
    <property type="molecule type" value="Genomic_DNA"/>
</dbReference>
<dbReference type="Gene3D" id="3.40.50.1450">
    <property type="entry name" value="HybD-like"/>
    <property type="match status" value="1"/>
</dbReference>
<dbReference type="InterPro" id="IPR023430">
    <property type="entry name" value="Pept_HybD-like_dom_sf"/>
</dbReference>
<proteinExistence type="predicted"/>
<dbReference type="RefSeq" id="WP_089338356.1">
    <property type="nucleotide sequence ID" value="NZ_FZNO01000028.1"/>
</dbReference>
<gene>
    <name evidence="1" type="ORF">SAMN06272737_12824</name>
</gene>
<dbReference type="AlphaFoldDB" id="A0A238ZF11"/>